<reference evidence="1 2" key="1">
    <citation type="journal article" date="2018" name="Mol. Plant">
        <title>The genome of Artemisia annua provides insight into the evolution of Asteraceae family and artemisinin biosynthesis.</title>
        <authorList>
            <person name="Shen Q."/>
            <person name="Zhang L."/>
            <person name="Liao Z."/>
            <person name="Wang S."/>
            <person name="Yan T."/>
            <person name="Shi P."/>
            <person name="Liu M."/>
            <person name="Fu X."/>
            <person name="Pan Q."/>
            <person name="Wang Y."/>
            <person name="Lv Z."/>
            <person name="Lu X."/>
            <person name="Zhang F."/>
            <person name="Jiang W."/>
            <person name="Ma Y."/>
            <person name="Chen M."/>
            <person name="Hao X."/>
            <person name="Li L."/>
            <person name="Tang Y."/>
            <person name="Lv G."/>
            <person name="Zhou Y."/>
            <person name="Sun X."/>
            <person name="Brodelius P.E."/>
            <person name="Rose J.K.C."/>
            <person name="Tang K."/>
        </authorList>
    </citation>
    <scope>NUCLEOTIDE SEQUENCE [LARGE SCALE GENOMIC DNA]</scope>
    <source>
        <strain evidence="2">cv. Huhao1</strain>
        <tissue evidence="1">Leaf</tissue>
    </source>
</reference>
<name>A0A2U1KPB4_ARTAN</name>
<gene>
    <name evidence="1" type="ORF">CTI12_AA578410</name>
</gene>
<proteinExistence type="predicted"/>
<protein>
    <submittedName>
        <fullName evidence="1">Small acidic protein 2</fullName>
    </submittedName>
</protein>
<dbReference type="AlphaFoldDB" id="A0A2U1KPB4"/>
<keyword evidence="2" id="KW-1185">Reference proteome</keyword>
<sequence>MKTMMPVEMYGEMEEQTMMTSAMEVDDVDSFDGFGGEGPLSSLDHYRLADDGFFNSFSDDFDDSDIN</sequence>
<dbReference type="EMBL" id="PKPP01015469">
    <property type="protein sequence ID" value="PWA38605.1"/>
    <property type="molecule type" value="Genomic_DNA"/>
</dbReference>
<dbReference type="Proteomes" id="UP000245207">
    <property type="component" value="Unassembled WGS sequence"/>
</dbReference>
<accession>A0A2U1KPB4</accession>
<organism evidence="1 2">
    <name type="scientific">Artemisia annua</name>
    <name type="common">Sweet wormwood</name>
    <dbReference type="NCBI Taxonomy" id="35608"/>
    <lineage>
        <taxon>Eukaryota</taxon>
        <taxon>Viridiplantae</taxon>
        <taxon>Streptophyta</taxon>
        <taxon>Embryophyta</taxon>
        <taxon>Tracheophyta</taxon>
        <taxon>Spermatophyta</taxon>
        <taxon>Magnoliopsida</taxon>
        <taxon>eudicotyledons</taxon>
        <taxon>Gunneridae</taxon>
        <taxon>Pentapetalae</taxon>
        <taxon>asterids</taxon>
        <taxon>campanulids</taxon>
        <taxon>Asterales</taxon>
        <taxon>Asteraceae</taxon>
        <taxon>Asteroideae</taxon>
        <taxon>Anthemideae</taxon>
        <taxon>Artemisiinae</taxon>
        <taxon>Artemisia</taxon>
    </lineage>
</organism>
<evidence type="ECO:0000313" key="2">
    <source>
        <dbReference type="Proteomes" id="UP000245207"/>
    </source>
</evidence>
<evidence type="ECO:0000313" key="1">
    <source>
        <dbReference type="EMBL" id="PWA38605.1"/>
    </source>
</evidence>
<comment type="caution">
    <text evidence="1">The sequence shown here is derived from an EMBL/GenBank/DDBJ whole genome shotgun (WGS) entry which is preliminary data.</text>
</comment>